<protein>
    <submittedName>
        <fullName evidence="2">SH3 domain-containing protein</fullName>
    </submittedName>
</protein>
<gene>
    <name evidence="2" type="ORF">SAMN04487977_102390</name>
</gene>
<evidence type="ECO:0000313" key="2">
    <source>
        <dbReference type="EMBL" id="SEQ07172.1"/>
    </source>
</evidence>
<organism evidence="2 3">
    <name type="scientific">Treponema bryantii</name>
    <dbReference type="NCBI Taxonomy" id="163"/>
    <lineage>
        <taxon>Bacteria</taxon>
        <taxon>Pseudomonadati</taxon>
        <taxon>Spirochaetota</taxon>
        <taxon>Spirochaetia</taxon>
        <taxon>Spirochaetales</taxon>
        <taxon>Treponemataceae</taxon>
        <taxon>Treponema</taxon>
    </lineage>
</organism>
<dbReference type="AlphaFoldDB" id="A0A1H9D0Z7"/>
<evidence type="ECO:0000259" key="1">
    <source>
        <dbReference type="PROSITE" id="PS51781"/>
    </source>
</evidence>
<dbReference type="EMBL" id="FOFU01000002">
    <property type="protein sequence ID" value="SEQ07172.1"/>
    <property type="molecule type" value="Genomic_DNA"/>
</dbReference>
<feature type="domain" description="SH3b" evidence="1">
    <location>
        <begin position="412"/>
        <end position="497"/>
    </location>
</feature>
<dbReference type="Gene3D" id="2.30.30.40">
    <property type="entry name" value="SH3 Domains"/>
    <property type="match status" value="2"/>
</dbReference>
<dbReference type="Proteomes" id="UP000182360">
    <property type="component" value="Unassembled WGS sequence"/>
</dbReference>
<dbReference type="Pfam" id="PF08239">
    <property type="entry name" value="SH3_3"/>
    <property type="match status" value="1"/>
</dbReference>
<dbReference type="RefSeq" id="WP_074641553.1">
    <property type="nucleotide sequence ID" value="NZ_FOFU01000002.1"/>
</dbReference>
<keyword evidence="3" id="KW-1185">Reference proteome</keyword>
<evidence type="ECO:0000313" key="3">
    <source>
        <dbReference type="Proteomes" id="UP000182360"/>
    </source>
</evidence>
<dbReference type="InterPro" id="IPR003646">
    <property type="entry name" value="SH3-like_bac-type"/>
</dbReference>
<reference evidence="2 3" key="1">
    <citation type="submission" date="2016-10" db="EMBL/GenBank/DDBJ databases">
        <authorList>
            <person name="de Groot N.N."/>
        </authorList>
    </citation>
    <scope>NUCLEOTIDE SEQUENCE [LARGE SCALE GENOMIC DNA]</scope>
    <source>
        <strain evidence="2 3">B25</strain>
    </source>
</reference>
<accession>A0A1H9D0Z7</accession>
<name>A0A1H9D0Z7_9SPIR</name>
<sequence length="497" mass="57307">MKKLILSVIFLLNTIFIFAQKFEVTKEIKFGQPIKYYENWDPVEGGNPGIYQMQSWKNQLILFDTDNHFYFNLENPNQKREYKSLYNILSFSQNDEILVLGEKGSINKIDIYTKSKNITQPDYSIDYSDVKDNFSFSLYYTENKLFSNGNSGLIYWELLPDGKTKFHNATQTKQEMENGLAEHLGLKKIGSQKYFGDNCINVKKAPNFANYWKNISIRNEKYEWLSKSFSTAFSYEGTDKKGLSYYSAIGNGFNINLSTHPEIPYEFIVAVLDPWTYEVYICELPAGDWNPVRNSNGLIAMNSSCIDFEGNFYLTDCNKEKGCYEIKKLSNDWIKQYDFYKREIGIMNTNHIPLQNEAKLSAENNGYNFDHEYLWILEHQNDWCKVRKVDGREGWVETKYINFDNQDSASSTNVAVSKVMTCNDNLRLRSQEATSSSVITTMQKGTKVKILKLGKAETIDGINSNWVQVEVLSGAKDKDGKEIKPGTTGWCYGGYLD</sequence>
<dbReference type="PROSITE" id="PS51781">
    <property type="entry name" value="SH3B"/>
    <property type="match status" value="1"/>
</dbReference>
<proteinExistence type="predicted"/>